<dbReference type="InterPro" id="IPR014807">
    <property type="entry name" value="Coa1"/>
</dbReference>
<gene>
    <name evidence="1" type="ORF">GTA08_BOTSDO01163</name>
</gene>
<evidence type="ECO:0000313" key="2">
    <source>
        <dbReference type="Proteomes" id="UP000572817"/>
    </source>
</evidence>
<protein>
    <submittedName>
        <fullName evidence="1">Cytochrome oxidase assembly-1</fullName>
    </submittedName>
</protein>
<dbReference type="PANTHER" id="PTHR28523:SF1">
    <property type="entry name" value="CYTOCHROME C OXIDASE ASSEMBLY FACTOR 1"/>
    <property type="match status" value="1"/>
</dbReference>
<accession>A0A8H4J5G5</accession>
<comment type="caution">
    <text evidence="1">The sequence shown here is derived from an EMBL/GenBank/DDBJ whole genome shotgun (WGS) entry which is preliminary data.</text>
</comment>
<reference evidence="1" key="1">
    <citation type="submission" date="2020-04" db="EMBL/GenBank/DDBJ databases">
        <title>Genome Assembly and Annotation of Botryosphaeria dothidea sdau 11-99, a Latent Pathogen of Apple Fruit Ring Rot in China.</title>
        <authorList>
            <person name="Yu C."/>
            <person name="Diao Y."/>
            <person name="Lu Q."/>
            <person name="Zhao J."/>
            <person name="Cui S."/>
            <person name="Peng C."/>
            <person name="He B."/>
            <person name="Liu H."/>
        </authorList>
    </citation>
    <scope>NUCLEOTIDE SEQUENCE [LARGE SCALE GENOMIC DNA]</scope>
    <source>
        <strain evidence="1">Sdau11-99</strain>
    </source>
</reference>
<dbReference type="Proteomes" id="UP000572817">
    <property type="component" value="Unassembled WGS sequence"/>
</dbReference>
<name>A0A8H4J5G5_9PEZI</name>
<dbReference type="GO" id="GO:0005743">
    <property type="term" value="C:mitochondrial inner membrane"/>
    <property type="evidence" value="ECO:0007669"/>
    <property type="project" value="TreeGrafter"/>
</dbReference>
<dbReference type="Pfam" id="PF08695">
    <property type="entry name" value="Coa1"/>
    <property type="match status" value="1"/>
</dbReference>
<proteinExistence type="predicted"/>
<keyword evidence="2" id="KW-1185">Reference proteome</keyword>
<dbReference type="AlphaFoldDB" id="A0A8H4J5G5"/>
<dbReference type="PANTHER" id="PTHR28523">
    <property type="entry name" value="CYTOCHROME C OXIDASE ASSEMBLY FACTOR 1"/>
    <property type="match status" value="1"/>
</dbReference>
<dbReference type="GO" id="GO:0033617">
    <property type="term" value="P:mitochondrial respiratory chain complex IV assembly"/>
    <property type="evidence" value="ECO:0007669"/>
    <property type="project" value="InterPro"/>
</dbReference>
<dbReference type="OrthoDB" id="2100652at2759"/>
<sequence>MSLRPLLPMGLRPRLPANAAPLLRRTLVAAPKPGSGPLMQRRADRALPTVNSSSLRWKLSIPLFGLIIAGATAAIFNYQKQSSPVVESTMYALRTHPSAREALGGEIYFASKIPWIQGSIDQLHGRIDISYGVKGKAGKGTMRFRSERKKRMGYVSGPFFLFYDLIGNAGPVGVNGAAQKTELAIWAAESVFGLVARPGGCSLLSS</sequence>
<dbReference type="EMBL" id="WWBZ02000001">
    <property type="protein sequence ID" value="KAF4313625.1"/>
    <property type="molecule type" value="Genomic_DNA"/>
</dbReference>
<organism evidence="1 2">
    <name type="scientific">Botryosphaeria dothidea</name>
    <dbReference type="NCBI Taxonomy" id="55169"/>
    <lineage>
        <taxon>Eukaryota</taxon>
        <taxon>Fungi</taxon>
        <taxon>Dikarya</taxon>
        <taxon>Ascomycota</taxon>
        <taxon>Pezizomycotina</taxon>
        <taxon>Dothideomycetes</taxon>
        <taxon>Dothideomycetes incertae sedis</taxon>
        <taxon>Botryosphaeriales</taxon>
        <taxon>Botryosphaeriaceae</taxon>
        <taxon>Botryosphaeria</taxon>
    </lineage>
</organism>
<evidence type="ECO:0000313" key="1">
    <source>
        <dbReference type="EMBL" id="KAF4313625.1"/>
    </source>
</evidence>
<dbReference type="InterPro" id="IPR042432">
    <property type="entry name" value="Coa1_fungi"/>
</dbReference>